<dbReference type="EMBL" id="FUWZ01000005">
    <property type="protein sequence ID" value="SKA40934.1"/>
    <property type="molecule type" value="Genomic_DNA"/>
</dbReference>
<keyword evidence="1" id="KW-0472">Membrane</keyword>
<protein>
    <submittedName>
        <fullName evidence="2">Uncharacterized protein</fullName>
    </submittedName>
</protein>
<accession>A0A1T4TKN5</accession>
<dbReference type="RefSeq" id="WP_078672104.1">
    <property type="nucleotide sequence ID" value="NZ_FUWZ01000005.1"/>
</dbReference>
<keyword evidence="3" id="KW-1185">Reference proteome</keyword>
<name>A0A1T4TKN5_9BACT</name>
<dbReference type="AlphaFoldDB" id="A0A1T4TKN5"/>
<sequence>MNSLQDLKATLTAIHEKDKKQIFQALITAEILALLLLAVVLTSVLKSSAAIPPLLIAMFCLIGIGPVIPYAIMLFQANNRQQKIDEFVECLRKGETVNNLNTYTDYKLILPLRIIRIRLFPMEYAHMVVGPGRKSYKLPLSEENVQPFRAFVSRTGASAVAGGNPSANWSAN</sequence>
<organism evidence="2 3">
    <name type="scientific">Chitinophaga eiseniae</name>
    <dbReference type="NCBI Taxonomy" id="634771"/>
    <lineage>
        <taxon>Bacteria</taxon>
        <taxon>Pseudomonadati</taxon>
        <taxon>Bacteroidota</taxon>
        <taxon>Chitinophagia</taxon>
        <taxon>Chitinophagales</taxon>
        <taxon>Chitinophagaceae</taxon>
        <taxon>Chitinophaga</taxon>
    </lineage>
</organism>
<keyword evidence="1" id="KW-1133">Transmembrane helix</keyword>
<dbReference type="STRING" id="634771.SAMN04488128_105301"/>
<dbReference type="OrthoDB" id="664446at2"/>
<evidence type="ECO:0000313" key="3">
    <source>
        <dbReference type="Proteomes" id="UP000190367"/>
    </source>
</evidence>
<evidence type="ECO:0000313" key="2">
    <source>
        <dbReference type="EMBL" id="SKA40934.1"/>
    </source>
</evidence>
<dbReference type="Proteomes" id="UP000190367">
    <property type="component" value="Unassembled WGS sequence"/>
</dbReference>
<keyword evidence="1" id="KW-0812">Transmembrane</keyword>
<gene>
    <name evidence="2" type="ORF">SAMN04488128_105301</name>
</gene>
<proteinExistence type="predicted"/>
<reference evidence="3" key="1">
    <citation type="submission" date="2017-02" db="EMBL/GenBank/DDBJ databases">
        <authorList>
            <person name="Varghese N."/>
            <person name="Submissions S."/>
        </authorList>
    </citation>
    <scope>NUCLEOTIDE SEQUENCE [LARGE SCALE GENOMIC DNA]</scope>
    <source>
        <strain evidence="3">DSM 22224</strain>
    </source>
</reference>
<evidence type="ECO:0000256" key="1">
    <source>
        <dbReference type="SAM" id="Phobius"/>
    </source>
</evidence>
<feature type="transmembrane region" description="Helical" evidence="1">
    <location>
        <begin position="51"/>
        <end position="75"/>
    </location>
</feature>
<feature type="transmembrane region" description="Helical" evidence="1">
    <location>
        <begin position="21"/>
        <end position="45"/>
    </location>
</feature>